<keyword evidence="8" id="KW-1048">Host nucleus</keyword>
<evidence type="ECO:0000256" key="2">
    <source>
        <dbReference type="ARBA" id="ARBA00004147"/>
    </source>
</evidence>
<keyword evidence="12" id="KW-1035">Host cytoplasm</keyword>
<name>A0A0K0K5Y8_ILTV</name>
<evidence type="ECO:0000256" key="12">
    <source>
        <dbReference type="ARBA" id="ARBA00023200"/>
    </source>
</evidence>
<organism evidence="14 15">
    <name type="scientific">Infectious laryngotracheitis virus</name>
    <name type="common">ILTV</name>
    <name type="synonym">Gallid herpesvirus 1</name>
    <dbReference type="NCBI Taxonomy" id="10386"/>
    <lineage>
        <taxon>Viruses</taxon>
        <taxon>Duplodnaviria</taxon>
        <taxon>Heunggongvirae</taxon>
        <taxon>Peploviricota</taxon>
        <taxon>Herviviricetes</taxon>
        <taxon>Herpesvirales</taxon>
        <taxon>Orthoherpesviridae</taxon>
        <taxon>Alphaherpesvirinae</taxon>
        <taxon>Iltovirus</taxon>
        <taxon>Iltovirus gallidalpha1</taxon>
    </lineage>
</organism>
<dbReference type="GO" id="GO:0042025">
    <property type="term" value="C:host cell nucleus"/>
    <property type="evidence" value="ECO:0007669"/>
    <property type="project" value="UniProtKB-SubCell"/>
</dbReference>
<dbReference type="Proteomes" id="UP000124840">
    <property type="component" value="Segment"/>
</dbReference>
<keyword evidence="7" id="KW-0597">Phosphoprotein</keyword>
<evidence type="ECO:0000256" key="3">
    <source>
        <dbReference type="ARBA" id="ARBA00004192"/>
    </source>
</evidence>
<protein>
    <recommendedName>
        <fullName evidence="6">Tegument protein VP22</fullName>
    </recommendedName>
</protein>
<feature type="region of interest" description="Disordered" evidence="13">
    <location>
        <begin position="216"/>
        <end position="266"/>
    </location>
</feature>
<comment type="similarity">
    <text evidence="5">Belongs to the alphaherpesvirinae VP22 tegument protein family.</text>
</comment>
<keyword evidence="10" id="KW-1040">Host Golgi apparatus</keyword>
<feature type="region of interest" description="Disordered" evidence="13">
    <location>
        <begin position="122"/>
        <end position="141"/>
    </location>
</feature>
<keyword evidence="11" id="KW-0946">Virion</keyword>
<evidence type="ECO:0000256" key="7">
    <source>
        <dbReference type="ARBA" id="ARBA00022553"/>
    </source>
</evidence>
<organismHost>
    <name type="scientific">Gallus gallus</name>
    <name type="common">Chicken</name>
    <dbReference type="NCBI Taxonomy" id="9031"/>
</organismHost>
<evidence type="ECO:0000256" key="8">
    <source>
        <dbReference type="ARBA" id="ARBA00022562"/>
    </source>
</evidence>
<dbReference type="GO" id="GO:0044177">
    <property type="term" value="C:host cell Golgi apparatus"/>
    <property type="evidence" value="ECO:0007669"/>
    <property type="project" value="UniProtKB-SubCell"/>
</dbReference>
<dbReference type="EMBL" id="JX458824">
    <property type="protein sequence ID" value="AGN48321.1"/>
    <property type="molecule type" value="Genomic_DNA"/>
</dbReference>
<evidence type="ECO:0000256" key="1">
    <source>
        <dbReference type="ARBA" id="ARBA00004136"/>
    </source>
</evidence>
<evidence type="ECO:0000256" key="13">
    <source>
        <dbReference type="SAM" id="MobiDB-lite"/>
    </source>
</evidence>
<evidence type="ECO:0000256" key="10">
    <source>
        <dbReference type="ARBA" id="ARBA00022812"/>
    </source>
</evidence>
<evidence type="ECO:0000256" key="9">
    <source>
        <dbReference type="ARBA" id="ARBA00022580"/>
    </source>
</evidence>
<evidence type="ECO:0000256" key="6">
    <source>
        <dbReference type="ARBA" id="ARBA00014377"/>
    </source>
</evidence>
<proteinExistence type="inferred from homology"/>
<comment type="subcellular location">
    <subcellularLocation>
        <location evidence="1">Host Golgi apparatus</location>
    </subcellularLocation>
    <subcellularLocation>
        <location evidence="3">Host cytoplasm</location>
    </subcellularLocation>
    <subcellularLocation>
        <location evidence="2">Host nucleus</location>
    </subcellularLocation>
    <subcellularLocation>
        <location evidence="4">Virion tegument</location>
    </subcellularLocation>
</comment>
<gene>
    <name evidence="14" type="primary">UL49</name>
    <name evidence="14" type="ORF">ILTVK317_ORF9</name>
</gene>
<feature type="region of interest" description="Disordered" evidence="13">
    <location>
        <begin position="1"/>
        <end position="112"/>
    </location>
</feature>
<feature type="compositionally biased region" description="Basic and acidic residues" evidence="13">
    <location>
        <begin position="1"/>
        <end position="26"/>
    </location>
</feature>
<evidence type="ECO:0000313" key="14">
    <source>
        <dbReference type="EMBL" id="AGN48321.1"/>
    </source>
</evidence>
<feature type="compositionally biased region" description="Basic residues" evidence="13">
    <location>
        <begin position="256"/>
        <end position="266"/>
    </location>
</feature>
<accession>A0A0K0K5Y8</accession>
<evidence type="ECO:0000256" key="4">
    <source>
        <dbReference type="ARBA" id="ARBA00004535"/>
    </source>
</evidence>
<evidence type="ECO:0000256" key="11">
    <source>
        <dbReference type="ARBA" id="ARBA00022844"/>
    </source>
</evidence>
<feature type="compositionally biased region" description="Basic and acidic residues" evidence="13">
    <location>
        <begin position="88"/>
        <end position="101"/>
    </location>
</feature>
<evidence type="ECO:0000256" key="5">
    <source>
        <dbReference type="ARBA" id="ARBA00005604"/>
    </source>
</evidence>
<reference evidence="15" key="1">
    <citation type="submission" date="2012-08" db="EMBL/GenBank/DDBJ databases">
        <authorList>
            <person name="Xu Y.-L."/>
            <person name="He P."/>
            <person name="Zhang L."/>
            <person name="Dong S.-L."/>
            <person name="Li F."/>
        </authorList>
    </citation>
    <scope>NUCLEOTIDE SEQUENCE [LARGE SCALE GENOMIC DNA]</scope>
</reference>
<dbReference type="GO" id="GO:0019033">
    <property type="term" value="C:viral tegument"/>
    <property type="evidence" value="ECO:0007669"/>
    <property type="project" value="UniProtKB-SubCell"/>
</dbReference>
<dbReference type="InterPro" id="IPR006908">
    <property type="entry name" value="Herpes_UL49"/>
</dbReference>
<evidence type="ECO:0000313" key="15">
    <source>
        <dbReference type="Proteomes" id="UP000124840"/>
    </source>
</evidence>
<dbReference type="Pfam" id="PF04823">
    <property type="entry name" value="Herpes_UL49_2"/>
    <property type="match status" value="1"/>
</dbReference>
<sequence length="266" mass="30388">MSYYKDLSEEAKKYHDDTRRRRDTTTRRPKPPQFEHPWSGRRTSPYLDLDRGSDSDSSEGDYGHPSRAHYSRDHTAPPQGRRSPPMESFRKETTPKEEPPQSKRGWNPDNHCAGLMRRLTISKGFGPSATPSGDEDPWHTSTIPANRSAFVQAVSVTAMAQAELAAREVWDVTKPRTNRELRDMVRELEITIIINPGESLWSVATSVARAIKEGTPITHELLQKRPSKPPTRRKTEDGTRKSSSRPSQPKPEHFPPPRRKTSERKY</sequence>
<keyword evidence="9" id="KW-0920">Virion tegument</keyword>